<organism evidence="2 3">
    <name type="scientific">Rodentibacter rarus</name>
    <dbReference type="NCBI Taxonomy" id="1908260"/>
    <lineage>
        <taxon>Bacteria</taxon>
        <taxon>Pseudomonadati</taxon>
        <taxon>Pseudomonadota</taxon>
        <taxon>Gammaproteobacteria</taxon>
        <taxon>Pasteurellales</taxon>
        <taxon>Pasteurellaceae</taxon>
        <taxon>Rodentibacter</taxon>
    </lineage>
</organism>
<comment type="caution">
    <text evidence="2">The sequence shown here is derived from an EMBL/GenBank/DDBJ whole genome shotgun (WGS) entry which is preliminary data.</text>
</comment>
<dbReference type="EMBL" id="MLHJ01000064">
    <property type="protein sequence ID" value="OOF42276.1"/>
    <property type="molecule type" value="Genomic_DNA"/>
</dbReference>
<dbReference type="InterPro" id="IPR001584">
    <property type="entry name" value="Integrase_cat-core"/>
</dbReference>
<evidence type="ECO:0000313" key="2">
    <source>
        <dbReference type="EMBL" id="OOF42276.1"/>
    </source>
</evidence>
<dbReference type="Proteomes" id="UP000189433">
    <property type="component" value="Unassembled WGS sequence"/>
</dbReference>
<gene>
    <name evidence="2" type="ORF">BKK50_07070</name>
</gene>
<dbReference type="AlphaFoldDB" id="A0A1V3IKT8"/>
<protein>
    <recommendedName>
        <fullName evidence="1">Integrase catalytic domain-containing protein</fullName>
    </recommendedName>
</protein>
<feature type="domain" description="Integrase catalytic" evidence="1">
    <location>
        <begin position="32"/>
        <end position="105"/>
    </location>
</feature>
<dbReference type="STRING" id="1908260.BKK50_07070"/>
<dbReference type="InterPro" id="IPR012337">
    <property type="entry name" value="RNaseH-like_sf"/>
</dbReference>
<proteinExistence type="predicted"/>
<reference evidence="2 3" key="1">
    <citation type="submission" date="2016-10" db="EMBL/GenBank/DDBJ databases">
        <title>Rodentibacter gen. nov. and new species.</title>
        <authorList>
            <person name="Christensen H."/>
        </authorList>
    </citation>
    <scope>NUCLEOTIDE SEQUENCE [LARGE SCALE GENOMIC DNA]</scope>
    <source>
        <strain evidence="2 3">CCUG17206</strain>
    </source>
</reference>
<dbReference type="Pfam" id="PF00665">
    <property type="entry name" value="rve"/>
    <property type="match status" value="1"/>
</dbReference>
<dbReference type="PROSITE" id="PS50994">
    <property type="entry name" value="INTEGRASE"/>
    <property type="match status" value="1"/>
</dbReference>
<evidence type="ECO:0000313" key="3">
    <source>
        <dbReference type="Proteomes" id="UP000189433"/>
    </source>
</evidence>
<name>A0A1V3IKT8_9PAST</name>
<dbReference type="GO" id="GO:0015074">
    <property type="term" value="P:DNA integration"/>
    <property type="evidence" value="ECO:0007669"/>
    <property type="project" value="InterPro"/>
</dbReference>
<sequence>MEFYLQHNKNRSLTRKQFHLKESTLRFLITRFNHSGINEKWVTDVSEFKCVEGKLYLSPIKDLFSGEIIAYNLAPRPNFGQITGMMEQAILNLDDAPILHSDQGG</sequence>
<evidence type="ECO:0000259" key="1">
    <source>
        <dbReference type="PROSITE" id="PS50994"/>
    </source>
</evidence>
<keyword evidence="3" id="KW-1185">Reference proteome</keyword>
<accession>A0A1V3IKT8</accession>
<dbReference type="SUPFAM" id="SSF53098">
    <property type="entry name" value="Ribonuclease H-like"/>
    <property type="match status" value="1"/>
</dbReference>